<evidence type="ECO:0000313" key="4">
    <source>
        <dbReference type="Proteomes" id="UP000198287"/>
    </source>
</evidence>
<protein>
    <submittedName>
        <fullName evidence="3">LIM domain-binding protein 3</fullName>
    </submittedName>
</protein>
<keyword evidence="2" id="KW-1133">Transmembrane helix</keyword>
<evidence type="ECO:0000256" key="2">
    <source>
        <dbReference type="SAM" id="Phobius"/>
    </source>
</evidence>
<feature type="compositionally biased region" description="Pro residues" evidence="1">
    <location>
        <begin position="344"/>
        <end position="402"/>
    </location>
</feature>
<sequence length="456" mass="49680">MWRIPPSRRLSTTSPHSRITIMKHLTIIYCSLSVLVLHGVTAQKIKNNNGTTTAPKNSDSLIPSDSLFSAEEEETTDNYRQFLPPQFHPQFPQNIPQFQSINPAFHRYPPYPQLGYVDPQQVQNQQQFQQQSYADPDLLNIQQSSSSNRKTNKQGSSSKKRRKRPQKIENEDTDGNFGPPPDFSQITGYQVQLPEIPKRIRKKKRPQRVQEDYDIDGDGIINVSDLHEPNRSVKKQLKKKVEPEHELGDVNSKTIEGGDGIEGDERACPGCISGGCNTNNVISGLPLIQILAAIKAGIVWAGIFLFLYKNFIAGGKGESQEGYGYAPAPQMAYGPPPSMAYGPPPSPAYGPPPSSGYGPPPAPAYGPPPASSYGPPPAPAYGPPPSSAYGPPPSSAYGPPPSSGYSTRISYPTGRKSASMMDSLSDTVYNSLDTFSKTFQDDNSSPTGTNVKVKTS</sequence>
<evidence type="ECO:0000256" key="1">
    <source>
        <dbReference type="SAM" id="MobiDB-lite"/>
    </source>
</evidence>
<evidence type="ECO:0000313" key="3">
    <source>
        <dbReference type="EMBL" id="OXA46587.1"/>
    </source>
</evidence>
<dbReference type="InterPro" id="IPR018247">
    <property type="entry name" value="EF_Hand_1_Ca_BS"/>
</dbReference>
<name>A0A226DPK3_FOLCA</name>
<dbReference type="AlphaFoldDB" id="A0A226DPK3"/>
<dbReference type="Proteomes" id="UP000198287">
    <property type="component" value="Unassembled WGS sequence"/>
</dbReference>
<dbReference type="STRING" id="158441.A0A226DPK3"/>
<feature type="transmembrane region" description="Helical" evidence="2">
    <location>
        <begin position="287"/>
        <end position="308"/>
    </location>
</feature>
<feature type="region of interest" description="Disordered" evidence="1">
    <location>
        <begin position="344"/>
        <end position="419"/>
    </location>
</feature>
<reference evidence="3 4" key="1">
    <citation type="submission" date="2015-12" db="EMBL/GenBank/DDBJ databases">
        <title>The genome of Folsomia candida.</title>
        <authorList>
            <person name="Faddeeva A."/>
            <person name="Derks M.F."/>
            <person name="Anvar Y."/>
            <person name="Smit S."/>
            <person name="Van Straalen N."/>
            <person name="Roelofs D."/>
        </authorList>
    </citation>
    <scope>NUCLEOTIDE SEQUENCE [LARGE SCALE GENOMIC DNA]</scope>
    <source>
        <strain evidence="3 4">VU population</strain>
        <tissue evidence="3">Whole body</tissue>
    </source>
</reference>
<keyword evidence="4" id="KW-1185">Reference proteome</keyword>
<feature type="compositionally biased region" description="Polar residues" evidence="1">
    <location>
        <begin position="141"/>
        <end position="155"/>
    </location>
</feature>
<keyword evidence="2" id="KW-0812">Transmembrane</keyword>
<dbReference type="PROSITE" id="PS00018">
    <property type="entry name" value="EF_HAND_1"/>
    <property type="match status" value="1"/>
</dbReference>
<feature type="region of interest" description="Disordered" evidence="1">
    <location>
        <begin position="436"/>
        <end position="456"/>
    </location>
</feature>
<organism evidence="3 4">
    <name type="scientific">Folsomia candida</name>
    <name type="common">Springtail</name>
    <dbReference type="NCBI Taxonomy" id="158441"/>
    <lineage>
        <taxon>Eukaryota</taxon>
        <taxon>Metazoa</taxon>
        <taxon>Ecdysozoa</taxon>
        <taxon>Arthropoda</taxon>
        <taxon>Hexapoda</taxon>
        <taxon>Collembola</taxon>
        <taxon>Entomobryomorpha</taxon>
        <taxon>Isotomoidea</taxon>
        <taxon>Isotomidae</taxon>
        <taxon>Proisotominae</taxon>
        <taxon>Folsomia</taxon>
    </lineage>
</organism>
<dbReference type="EMBL" id="LNIX01000015">
    <property type="protein sequence ID" value="OXA46587.1"/>
    <property type="molecule type" value="Genomic_DNA"/>
</dbReference>
<proteinExistence type="predicted"/>
<feature type="region of interest" description="Disordered" evidence="1">
    <location>
        <begin position="141"/>
        <end position="209"/>
    </location>
</feature>
<comment type="caution">
    <text evidence="3">The sequence shown here is derived from an EMBL/GenBank/DDBJ whole genome shotgun (WGS) entry which is preliminary data.</text>
</comment>
<accession>A0A226DPK3</accession>
<gene>
    <name evidence="3" type="ORF">Fcan01_18741</name>
</gene>
<keyword evidence="2" id="KW-0472">Membrane</keyword>